<evidence type="ECO:0000256" key="5">
    <source>
        <dbReference type="ARBA" id="ARBA00023242"/>
    </source>
</evidence>
<dbReference type="Proteomes" id="UP000596660">
    <property type="component" value="Unplaced"/>
</dbReference>
<feature type="domain" description="DNA repair metallo-beta-lactamase" evidence="7">
    <location>
        <begin position="228"/>
        <end position="336"/>
    </location>
</feature>
<dbReference type="AlphaFoldDB" id="A0A803KX02"/>
<dbReference type="RefSeq" id="XP_021713858.1">
    <property type="nucleotide sequence ID" value="XM_021858166.1"/>
</dbReference>
<feature type="region of interest" description="Disordered" evidence="6">
    <location>
        <begin position="548"/>
        <end position="572"/>
    </location>
</feature>
<dbReference type="FunFam" id="3.60.15.10:FF:000039">
    <property type="entry name" value="DNA repair metallo-beta-lactamase family protein"/>
    <property type="match status" value="1"/>
</dbReference>
<evidence type="ECO:0000256" key="4">
    <source>
        <dbReference type="ARBA" id="ARBA00023204"/>
    </source>
</evidence>
<dbReference type="Gene3D" id="3.60.15.10">
    <property type="entry name" value="Ribonuclease Z/Hydroxyacylglutathione hydrolase-like"/>
    <property type="match status" value="1"/>
</dbReference>
<dbReference type="FunFam" id="3.40.50.12650:FF:000005">
    <property type="entry name" value="DNA repair metallo-beta-lactamase family protein"/>
    <property type="match status" value="1"/>
</dbReference>
<name>A0A803KX02_CHEQI</name>
<sequence length="633" mass="71683">MPIEMPRGLPFSVDTWTPSSKFKRHHFLTHAHKDHCSGITSHSSSPIYSTRLTKSLILCYYPQVDESLFVKIEVGQSLIVDDIDGSFTVTAFDANHCPGAVMFLFEGNFGNILHTGDCRLTPDCLQNLPEKYIAGKGKKHSCQLDFVFLDCTFGKSLMYIPSRQSALQQVINCIWKHPDAPTVYLTCNVLGQEEVLDQVVQTFGSKIYVNKAKHPDFYQALELIAPQILSVDPTSRFLLFEGFPKLYEKAKKKILEARENMQPEPLIIRPSAQWYAMEETELTVTERKIVERSNLPVKDQFGVWHICYSMHSSRQELEWALELLSPKNVVSTTPECRALELDYVKKHCFSSRASDDRFWKVLGMNMEASLKVSDVLVESSGSASAVVKTYAASEELELQLPKALNNQDSLLNLPPLNKKPPITLFGRARLGYHSCILAEEMKTTSVEERKQTPLSDSECEGSLSSPLLAKNIPDCPLFDYEKLPSDACSITSVVHVSKHEQVEHNLLYSDDKENIVEKPNENTVEVVDAACVENSKYEEVEHNLLYTDDKENTVEKPNENREVIDPDTKSDMNRRDAKLCKSASYSYVRSSTGFSDNFRKLYRSMNVPVPQPLPSLVELMNSCKRPKRQVEIS</sequence>
<dbReference type="GO" id="GO:0035312">
    <property type="term" value="F:5'-3' DNA exonuclease activity"/>
    <property type="evidence" value="ECO:0007669"/>
    <property type="project" value="TreeGrafter"/>
</dbReference>
<protein>
    <recommendedName>
        <fullName evidence="7">DNA repair metallo-beta-lactamase domain-containing protein</fullName>
    </recommendedName>
</protein>
<evidence type="ECO:0000256" key="1">
    <source>
        <dbReference type="ARBA" id="ARBA00004123"/>
    </source>
</evidence>
<dbReference type="GO" id="GO:0006303">
    <property type="term" value="P:double-strand break repair via nonhomologous end joining"/>
    <property type="evidence" value="ECO:0007669"/>
    <property type="project" value="TreeGrafter"/>
</dbReference>
<dbReference type="PANTHER" id="PTHR23240">
    <property type="entry name" value="DNA CROSS-LINK REPAIR PROTEIN PSO2/SNM1-RELATED"/>
    <property type="match status" value="1"/>
</dbReference>
<gene>
    <name evidence="8" type="primary">LOC110681972</name>
</gene>
<dbReference type="InterPro" id="IPR036866">
    <property type="entry name" value="RibonucZ/Hydroxyglut_hydro"/>
</dbReference>
<reference evidence="8" key="1">
    <citation type="journal article" date="2017" name="Nature">
        <title>The genome of Chenopodium quinoa.</title>
        <authorList>
            <person name="Jarvis D.E."/>
            <person name="Ho Y.S."/>
            <person name="Lightfoot D.J."/>
            <person name="Schmoeckel S.M."/>
            <person name="Li B."/>
            <person name="Borm T.J.A."/>
            <person name="Ohyanagi H."/>
            <person name="Mineta K."/>
            <person name="Michell C.T."/>
            <person name="Saber N."/>
            <person name="Kharbatia N.M."/>
            <person name="Rupper R.R."/>
            <person name="Sharp A.R."/>
            <person name="Dally N."/>
            <person name="Boughton B.A."/>
            <person name="Woo Y.H."/>
            <person name="Gao G."/>
            <person name="Schijlen E.G.W.M."/>
            <person name="Guo X."/>
            <person name="Momin A.A."/>
            <person name="Negrao S."/>
            <person name="Al-Babili S."/>
            <person name="Gehring C."/>
            <person name="Roessner U."/>
            <person name="Jung C."/>
            <person name="Murphy K."/>
            <person name="Arold S.T."/>
            <person name="Gojobori T."/>
            <person name="van der Linden C.G."/>
            <person name="van Loo E.N."/>
            <person name="Jellen E.N."/>
            <person name="Maughan P.J."/>
            <person name="Tester M."/>
        </authorList>
    </citation>
    <scope>NUCLEOTIDE SEQUENCE [LARGE SCALE GENOMIC DNA]</scope>
    <source>
        <strain evidence="8">cv. PI 614886</strain>
    </source>
</reference>
<keyword evidence="9" id="KW-1185">Reference proteome</keyword>
<comment type="subcellular location">
    <subcellularLocation>
        <location evidence="1">Nucleus</location>
    </subcellularLocation>
</comment>
<dbReference type="GeneID" id="110681972"/>
<dbReference type="Pfam" id="PF07522">
    <property type="entry name" value="DRMBL"/>
    <property type="match status" value="1"/>
</dbReference>
<evidence type="ECO:0000259" key="7">
    <source>
        <dbReference type="Pfam" id="PF07522"/>
    </source>
</evidence>
<evidence type="ECO:0000313" key="8">
    <source>
        <dbReference type="EnsemblPlants" id="AUR62003560-RA:cds"/>
    </source>
</evidence>
<reference evidence="8" key="2">
    <citation type="submission" date="2021-03" db="UniProtKB">
        <authorList>
            <consortium name="EnsemblPlants"/>
        </authorList>
    </citation>
    <scope>IDENTIFICATION</scope>
</reference>
<dbReference type="OrthoDB" id="262529at2759"/>
<dbReference type="KEGG" id="cqi:110681972"/>
<dbReference type="SMR" id="A0A803KX02"/>
<organism evidence="8 9">
    <name type="scientific">Chenopodium quinoa</name>
    <name type="common">Quinoa</name>
    <dbReference type="NCBI Taxonomy" id="63459"/>
    <lineage>
        <taxon>Eukaryota</taxon>
        <taxon>Viridiplantae</taxon>
        <taxon>Streptophyta</taxon>
        <taxon>Embryophyta</taxon>
        <taxon>Tracheophyta</taxon>
        <taxon>Spermatophyta</taxon>
        <taxon>Magnoliopsida</taxon>
        <taxon>eudicotyledons</taxon>
        <taxon>Gunneridae</taxon>
        <taxon>Pentapetalae</taxon>
        <taxon>Caryophyllales</taxon>
        <taxon>Chenopodiaceae</taxon>
        <taxon>Chenopodioideae</taxon>
        <taxon>Atripliceae</taxon>
        <taxon>Chenopodium</taxon>
    </lineage>
</organism>
<dbReference type="GO" id="GO:0036297">
    <property type="term" value="P:interstrand cross-link repair"/>
    <property type="evidence" value="ECO:0007669"/>
    <property type="project" value="TreeGrafter"/>
</dbReference>
<keyword evidence="3" id="KW-0227">DNA damage</keyword>
<accession>A0A803KX02</accession>
<evidence type="ECO:0000256" key="2">
    <source>
        <dbReference type="ARBA" id="ARBA00010304"/>
    </source>
</evidence>
<dbReference type="GO" id="GO:0005634">
    <property type="term" value="C:nucleus"/>
    <property type="evidence" value="ECO:0007669"/>
    <property type="project" value="UniProtKB-SubCell"/>
</dbReference>
<evidence type="ECO:0000256" key="3">
    <source>
        <dbReference type="ARBA" id="ARBA00022763"/>
    </source>
</evidence>
<comment type="similarity">
    <text evidence="2">Belongs to the DNA repair metallo-beta-lactamase (DRMBL) family.</text>
</comment>
<evidence type="ECO:0000256" key="6">
    <source>
        <dbReference type="SAM" id="MobiDB-lite"/>
    </source>
</evidence>
<dbReference type="Gramene" id="AUR62003560-RA">
    <property type="protein sequence ID" value="AUR62003560-RA:cds"/>
    <property type="gene ID" value="AUR62003560"/>
</dbReference>
<keyword evidence="4" id="KW-0234">DNA repair</keyword>
<dbReference type="Gene3D" id="3.40.50.12650">
    <property type="match status" value="1"/>
</dbReference>
<keyword evidence="5" id="KW-0539">Nucleus</keyword>
<dbReference type="OMA" id="SKFKRHH"/>
<dbReference type="InterPro" id="IPR011084">
    <property type="entry name" value="DRMBL"/>
</dbReference>
<dbReference type="SUPFAM" id="SSF56281">
    <property type="entry name" value="Metallo-hydrolase/oxidoreductase"/>
    <property type="match status" value="1"/>
</dbReference>
<dbReference type="PANTHER" id="PTHR23240:SF31">
    <property type="entry name" value="DNA REPAIR METALLO-BETA-LACTAMASE FAMILY PROTEIN"/>
    <property type="match status" value="1"/>
</dbReference>
<evidence type="ECO:0000313" key="9">
    <source>
        <dbReference type="Proteomes" id="UP000596660"/>
    </source>
</evidence>
<proteinExistence type="inferred from homology"/>
<dbReference type="GO" id="GO:0003684">
    <property type="term" value="F:damaged DNA binding"/>
    <property type="evidence" value="ECO:0007669"/>
    <property type="project" value="TreeGrafter"/>
</dbReference>
<dbReference type="EnsemblPlants" id="AUR62003560-RA">
    <property type="protein sequence ID" value="AUR62003560-RA:cds"/>
    <property type="gene ID" value="AUR62003560"/>
</dbReference>